<dbReference type="Pfam" id="PF00613">
    <property type="entry name" value="PI3Ka"/>
    <property type="match status" value="1"/>
</dbReference>
<dbReference type="Proteomes" id="UP001165122">
    <property type="component" value="Unassembled WGS sequence"/>
</dbReference>
<dbReference type="InterPro" id="IPR015433">
    <property type="entry name" value="PI3/4_kinase"/>
</dbReference>
<dbReference type="Gene3D" id="3.30.1010.10">
    <property type="entry name" value="Phosphatidylinositol 3-kinase Catalytic Subunit, Chain A, domain 4"/>
    <property type="match status" value="1"/>
</dbReference>
<dbReference type="SUPFAM" id="SSF56112">
    <property type="entry name" value="Protein kinase-like (PK-like)"/>
    <property type="match status" value="1"/>
</dbReference>
<dbReference type="GO" id="GO:0000045">
    <property type="term" value="P:autophagosome assembly"/>
    <property type="evidence" value="ECO:0007669"/>
    <property type="project" value="TreeGrafter"/>
</dbReference>
<dbReference type="InterPro" id="IPR016024">
    <property type="entry name" value="ARM-type_fold"/>
</dbReference>
<dbReference type="InterPro" id="IPR018936">
    <property type="entry name" value="PI3/4_kinase_CS"/>
</dbReference>
<dbReference type="OrthoDB" id="67688at2759"/>
<keyword evidence="2" id="KW-0418">Kinase</keyword>
<evidence type="ECO:0000256" key="2">
    <source>
        <dbReference type="ARBA" id="ARBA00022777"/>
    </source>
</evidence>
<accession>A0A9W7C3P7</accession>
<dbReference type="SMART" id="SM00146">
    <property type="entry name" value="PI3Kc"/>
    <property type="match status" value="1"/>
</dbReference>
<dbReference type="SUPFAM" id="SSF48371">
    <property type="entry name" value="ARM repeat"/>
    <property type="match status" value="1"/>
</dbReference>
<dbReference type="GO" id="GO:0005777">
    <property type="term" value="C:peroxisome"/>
    <property type="evidence" value="ECO:0007669"/>
    <property type="project" value="TreeGrafter"/>
</dbReference>
<dbReference type="InterPro" id="IPR042236">
    <property type="entry name" value="PI3K_accessory_sf"/>
</dbReference>
<feature type="region of interest" description="Disordered" evidence="3">
    <location>
        <begin position="694"/>
        <end position="725"/>
    </location>
</feature>
<evidence type="ECO:0000256" key="1">
    <source>
        <dbReference type="ARBA" id="ARBA00022679"/>
    </source>
</evidence>
<name>A0A9W7C3P7_9STRA</name>
<dbReference type="GO" id="GO:0034271">
    <property type="term" value="C:phosphatidylinositol 3-kinase complex, class III, type I"/>
    <property type="evidence" value="ECO:0007669"/>
    <property type="project" value="TreeGrafter"/>
</dbReference>
<dbReference type="Gene3D" id="1.10.1070.11">
    <property type="entry name" value="Phosphatidylinositol 3-/4-kinase, catalytic domain"/>
    <property type="match status" value="1"/>
</dbReference>
<gene>
    <name evidence="6" type="ORF">TrLO_g145</name>
</gene>
<comment type="caution">
    <text evidence="6">The sequence shown here is derived from an EMBL/GenBank/DDBJ whole genome shotgun (WGS) entry which is preliminary data.</text>
</comment>
<dbReference type="PROSITE" id="PS51545">
    <property type="entry name" value="PIK_HELICAL"/>
    <property type="match status" value="1"/>
</dbReference>
<dbReference type="PANTHER" id="PTHR10048">
    <property type="entry name" value="PHOSPHATIDYLINOSITOL KINASE"/>
    <property type="match status" value="1"/>
</dbReference>
<dbReference type="EMBL" id="BRXW01000010">
    <property type="protein sequence ID" value="GMH99421.1"/>
    <property type="molecule type" value="Genomic_DNA"/>
</dbReference>
<proteinExistence type="predicted"/>
<evidence type="ECO:0000313" key="6">
    <source>
        <dbReference type="EMBL" id="GMH99421.1"/>
    </source>
</evidence>
<dbReference type="GO" id="GO:0000407">
    <property type="term" value="C:phagophore assembly site"/>
    <property type="evidence" value="ECO:0007669"/>
    <property type="project" value="TreeGrafter"/>
</dbReference>
<sequence>MPAASSDKTVLSAFQTQFPAPPILNKNQKHAGAPYTLTGSISSQFVCTIEGVEGSVSLLTSYSSTPSPSLTFPLSLNLTGHPTTLTFPISTKDLTGTSSLLITTSQGSISIPLFDSLVLKSGLFTLNFSTSTFQKPLNLWKYNAAYEKTVVPTEMGRTGNTSTEWLNDLTLGRLKNLENEEIIGKLYIPVPSSPIVHSSEFGGEKGGEWSSVTPLMVWEMRGRMGECEELRSRLEEDDALKGWKSVGGKNVGLLKYYVSSPSNAPSTIGLTPSQRSSIISLHNRTLRLCETIQMCDVLDNKISNCFENKHRMLNVSDRTIVDVEMRPGETEIQRLKEIVERPGGRMEEDEREMLWKFRFSLVDSSAALPKFLLCVNWEIQQEVTQTVELLQQWEKRSTITITDAVKLLGSEPNYRKDIVRRFAVGVLGGVADEELGTFLLQLVMGIKYEVSGEDILADFLIKRARKNIDIANYLFWYLRVEAEGEREEGMGDIYGKAMERLKKELKEEVIGGGAQSPVGGKRASLVGGTGGGGADGSVFKGIISTMKDALKESLGEHPPSESGHPTTDQPTTALDLLTEQESFFLGIMTEQIRARDSKGKKASKELALKKHLQKYSTVPGRIGILPVPLSPSTSVIGVMHDKCFMFKSALYPAVVTFRCKLEATQIKEEVDRRREEMEKRTSLNNRKLAKLLGETEDDIVNPSSKNPSSPAHLTVSSLPPSSGSKHVRNLGDEYSVIFKSGDDLRQDQLIIVMIRLFDSLLKSEGLDLSLTPYSILATSPTTGLVEFVAGSSPVSAVLSENPNGITGYFAKNNPDKENPNKPAATVVETYIKSCAGYCVITYILGIGDRHLDNIMLKPTGHFFHIDFGFVFGRDPKPMPPAFRLTQSMVDGFGGDEGFKKFKSICCQTFNLLRRHAGLVVNLLHLSKEGNIPDLSNHPTLGSDEIIQKVEEKFRLDLTDEQAEHFFISLIGESMSALAPKVLEVFHQIAVARR</sequence>
<dbReference type="Gene3D" id="1.25.40.70">
    <property type="entry name" value="Phosphatidylinositol 3-kinase, accessory domain (PIK)"/>
    <property type="match status" value="1"/>
</dbReference>
<feature type="domain" description="PI3K/PI4K catalytic" evidence="4">
    <location>
        <begin position="711"/>
        <end position="978"/>
    </location>
</feature>
<dbReference type="PROSITE" id="PS50290">
    <property type="entry name" value="PI3_4_KINASE_3"/>
    <property type="match status" value="1"/>
</dbReference>
<keyword evidence="7" id="KW-1185">Reference proteome</keyword>
<dbReference type="InterPro" id="IPR011009">
    <property type="entry name" value="Kinase-like_dom_sf"/>
</dbReference>
<evidence type="ECO:0000259" key="4">
    <source>
        <dbReference type="PROSITE" id="PS50290"/>
    </source>
</evidence>
<dbReference type="InterPro" id="IPR036940">
    <property type="entry name" value="PI3/4_kinase_cat_sf"/>
</dbReference>
<feature type="domain" description="PIK helical" evidence="5">
    <location>
        <begin position="322"/>
        <end position="504"/>
    </location>
</feature>
<evidence type="ECO:0000313" key="7">
    <source>
        <dbReference type="Proteomes" id="UP001165122"/>
    </source>
</evidence>
<dbReference type="CDD" id="cd00896">
    <property type="entry name" value="PI3Kc_III"/>
    <property type="match status" value="1"/>
</dbReference>
<feature type="compositionally biased region" description="Polar residues" evidence="3">
    <location>
        <begin position="701"/>
        <end position="724"/>
    </location>
</feature>
<reference evidence="7" key="1">
    <citation type="journal article" date="2023" name="Commun. Biol.">
        <title>Genome analysis of Parmales, the sister group of diatoms, reveals the evolutionary specialization of diatoms from phago-mixotrophs to photoautotrophs.</title>
        <authorList>
            <person name="Ban H."/>
            <person name="Sato S."/>
            <person name="Yoshikawa S."/>
            <person name="Yamada K."/>
            <person name="Nakamura Y."/>
            <person name="Ichinomiya M."/>
            <person name="Sato N."/>
            <person name="Blanc-Mathieu R."/>
            <person name="Endo H."/>
            <person name="Kuwata A."/>
            <person name="Ogata H."/>
        </authorList>
    </citation>
    <scope>NUCLEOTIDE SEQUENCE [LARGE SCALE GENOMIC DNA]</scope>
    <source>
        <strain evidence="7">NIES 3700</strain>
    </source>
</reference>
<dbReference type="GO" id="GO:0034272">
    <property type="term" value="C:phosphatidylinositol 3-kinase complex, class III, type II"/>
    <property type="evidence" value="ECO:0007669"/>
    <property type="project" value="TreeGrafter"/>
</dbReference>
<dbReference type="Pfam" id="PF00454">
    <property type="entry name" value="PI3_PI4_kinase"/>
    <property type="match status" value="1"/>
</dbReference>
<dbReference type="InterPro" id="IPR000403">
    <property type="entry name" value="PI3/4_kinase_cat_dom"/>
</dbReference>
<evidence type="ECO:0008006" key="8">
    <source>
        <dbReference type="Google" id="ProtNLM"/>
    </source>
</evidence>
<protein>
    <recommendedName>
        <fullName evidence="8">Phosphatidylinositol 3-kinase</fullName>
    </recommendedName>
</protein>
<evidence type="ECO:0000256" key="3">
    <source>
        <dbReference type="SAM" id="MobiDB-lite"/>
    </source>
</evidence>
<dbReference type="GO" id="GO:0006897">
    <property type="term" value="P:endocytosis"/>
    <property type="evidence" value="ECO:0007669"/>
    <property type="project" value="TreeGrafter"/>
</dbReference>
<organism evidence="6 7">
    <name type="scientific">Triparma laevis f. longispina</name>
    <dbReference type="NCBI Taxonomy" id="1714387"/>
    <lineage>
        <taxon>Eukaryota</taxon>
        <taxon>Sar</taxon>
        <taxon>Stramenopiles</taxon>
        <taxon>Ochrophyta</taxon>
        <taxon>Bolidophyceae</taxon>
        <taxon>Parmales</taxon>
        <taxon>Triparmaceae</taxon>
        <taxon>Triparma</taxon>
    </lineage>
</organism>
<dbReference type="GO" id="GO:0048015">
    <property type="term" value="P:phosphatidylinositol-mediated signaling"/>
    <property type="evidence" value="ECO:0007669"/>
    <property type="project" value="TreeGrafter"/>
</dbReference>
<keyword evidence="1" id="KW-0808">Transferase</keyword>
<dbReference type="SMART" id="SM00145">
    <property type="entry name" value="PI3Ka"/>
    <property type="match status" value="1"/>
</dbReference>
<dbReference type="AlphaFoldDB" id="A0A9W7C3P7"/>
<dbReference type="GO" id="GO:0016303">
    <property type="term" value="F:1-phosphatidylinositol-3-kinase activity"/>
    <property type="evidence" value="ECO:0007669"/>
    <property type="project" value="TreeGrafter"/>
</dbReference>
<feature type="region of interest" description="Disordered" evidence="3">
    <location>
        <begin position="552"/>
        <end position="571"/>
    </location>
</feature>
<evidence type="ECO:0000259" key="5">
    <source>
        <dbReference type="PROSITE" id="PS51545"/>
    </source>
</evidence>
<dbReference type="PROSITE" id="PS00916">
    <property type="entry name" value="PI3_4_KINASE_2"/>
    <property type="match status" value="1"/>
</dbReference>
<dbReference type="InterPro" id="IPR057756">
    <property type="entry name" value="PI3-kinase_type3/VPS34_cat"/>
</dbReference>
<dbReference type="InterPro" id="IPR001263">
    <property type="entry name" value="PI3K_accessory_dom"/>
</dbReference>
<dbReference type="PANTHER" id="PTHR10048:SF7">
    <property type="entry name" value="PHOSPHATIDYLINOSITOL 3-KINASE CATALYTIC SUBUNIT TYPE 3"/>
    <property type="match status" value="1"/>
</dbReference>
<dbReference type="GO" id="GO:0005768">
    <property type="term" value="C:endosome"/>
    <property type="evidence" value="ECO:0007669"/>
    <property type="project" value="TreeGrafter"/>
</dbReference>